<feature type="domain" description="D-isomer specific 2-hydroxyacid dehydrogenase NAD-binding" evidence="6">
    <location>
        <begin position="166"/>
        <end position="340"/>
    </location>
</feature>
<reference evidence="7 8" key="1">
    <citation type="journal article" date="2019" name="Nat. Microbiol.">
        <title>Mediterranean grassland soil C-N compound turnover is dependent on rainfall and depth, and is mediated by genomically divergent microorganisms.</title>
        <authorList>
            <person name="Diamond S."/>
            <person name="Andeer P.F."/>
            <person name="Li Z."/>
            <person name="Crits-Christoph A."/>
            <person name="Burstein D."/>
            <person name="Anantharaman K."/>
            <person name="Lane K.R."/>
            <person name="Thomas B.C."/>
            <person name="Pan C."/>
            <person name="Northen T.R."/>
            <person name="Banfield J.F."/>
        </authorList>
    </citation>
    <scope>NUCLEOTIDE SEQUENCE [LARGE SCALE GENOMIC DNA]</scope>
    <source>
        <strain evidence="7">NP_7</strain>
    </source>
</reference>
<dbReference type="InterPro" id="IPR006139">
    <property type="entry name" value="D-isomer_2_OHA_DH_cat_dom"/>
</dbReference>
<evidence type="ECO:0000259" key="6">
    <source>
        <dbReference type="Pfam" id="PF02826"/>
    </source>
</evidence>
<dbReference type="GO" id="GO:0051287">
    <property type="term" value="F:NAD binding"/>
    <property type="evidence" value="ECO:0007669"/>
    <property type="project" value="InterPro"/>
</dbReference>
<dbReference type="EMBL" id="VBAO01000360">
    <property type="protein sequence ID" value="TMI78589.1"/>
    <property type="molecule type" value="Genomic_DNA"/>
</dbReference>
<evidence type="ECO:0000313" key="8">
    <source>
        <dbReference type="Proteomes" id="UP000320048"/>
    </source>
</evidence>
<dbReference type="SUPFAM" id="SSF52283">
    <property type="entry name" value="Formate/glycerate dehydrogenase catalytic domain-like"/>
    <property type="match status" value="1"/>
</dbReference>
<dbReference type="GO" id="GO:0004617">
    <property type="term" value="F:phosphoglycerate dehydrogenase activity"/>
    <property type="evidence" value="ECO:0007669"/>
    <property type="project" value="UniProtKB-ARBA"/>
</dbReference>
<dbReference type="Pfam" id="PF00389">
    <property type="entry name" value="2-Hacid_dh"/>
    <property type="match status" value="1"/>
</dbReference>
<sequence length="372" mass="38920">MMPPPMITASGVSIGSALQPAAGRILLRRRSASAIERSKVRGMACGEGGGLVPARIVIPDDSPPVLSGTPALERIRAAGEAIVHTSPPASEDDLIQRLEGAHTAVNIRGYCKFTARVLGAAGGTLRHLAIWGTGTDNVDLAAAQRHGIVVSNTPNTATDAIAEHCLALLLAVARRLPQLDATVKQGRWERGMLVQCLGKTLGIIGTGVIGTRFAELGRAIGMRVIAWTLHPDPEKSRRSGFTYVPTLDALLGGADVVSLHLRSSPDTRGLLGPAQFMRMRRGAIFINTARGDIVDEAALAEALRSGHLMGAGIDVLAREPVAPDNPLLGASHALLTPHTAGTTPEALANGLNMCAENVTRFLATGTVVHRVV</sequence>
<dbReference type="SUPFAM" id="SSF51735">
    <property type="entry name" value="NAD(P)-binding Rossmann-fold domains"/>
    <property type="match status" value="1"/>
</dbReference>
<dbReference type="AlphaFoldDB" id="A0A537J4V2"/>
<dbReference type="InterPro" id="IPR006140">
    <property type="entry name" value="D-isomer_DH_NAD-bd"/>
</dbReference>
<evidence type="ECO:0000256" key="4">
    <source>
        <dbReference type="RuleBase" id="RU003719"/>
    </source>
</evidence>
<protein>
    <recommendedName>
        <fullName evidence="9">Glycerate dehydrogenase</fullName>
    </recommendedName>
</protein>
<dbReference type="GO" id="GO:0006564">
    <property type="term" value="P:L-serine biosynthetic process"/>
    <property type="evidence" value="ECO:0007669"/>
    <property type="project" value="UniProtKB-ARBA"/>
</dbReference>
<dbReference type="GO" id="GO:0047545">
    <property type="term" value="F:(S)-2-hydroxyglutarate dehydrogenase activity"/>
    <property type="evidence" value="ECO:0007669"/>
    <property type="project" value="UniProtKB-ARBA"/>
</dbReference>
<dbReference type="PANTHER" id="PTHR42789:SF1">
    <property type="entry name" value="D-ISOMER SPECIFIC 2-HYDROXYACID DEHYDROGENASE FAMILY PROTEIN (AFU_ORTHOLOGUE AFUA_6G10090)"/>
    <property type="match status" value="1"/>
</dbReference>
<keyword evidence="3" id="KW-0520">NAD</keyword>
<evidence type="ECO:0000256" key="3">
    <source>
        <dbReference type="ARBA" id="ARBA00023027"/>
    </source>
</evidence>
<dbReference type="PROSITE" id="PS00671">
    <property type="entry name" value="D_2_HYDROXYACID_DH_3"/>
    <property type="match status" value="1"/>
</dbReference>
<keyword evidence="2 4" id="KW-0560">Oxidoreductase</keyword>
<organism evidence="7 8">
    <name type="scientific">Candidatus Segetimicrobium genomatis</name>
    <dbReference type="NCBI Taxonomy" id="2569760"/>
    <lineage>
        <taxon>Bacteria</taxon>
        <taxon>Bacillati</taxon>
        <taxon>Candidatus Sysuimicrobiota</taxon>
        <taxon>Candidatus Sysuimicrobiia</taxon>
        <taxon>Candidatus Sysuimicrobiales</taxon>
        <taxon>Candidatus Segetimicrobiaceae</taxon>
        <taxon>Candidatus Segetimicrobium</taxon>
    </lineage>
</organism>
<dbReference type="PANTHER" id="PTHR42789">
    <property type="entry name" value="D-ISOMER SPECIFIC 2-HYDROXYACID DEHYDROGENASE FAMILY PROTEIN (AFU_ORTHOLOGUE AFUA_6G10090)"/>
    <property type="match status" value="1"/>
</dbReference>
<proteinExistence type="inferred from homology"/>
<comment type="similarity">
    <text evidence="1 4">Belongs to the D-isomer specific 2-hydroxyacid dehydrogenase family.</text>
</comment>
<evidence type="ECO:0000256" key="1">
    <source>
        <dbReference type="ARBA" id="ARBA00005854"/>
    </source>
</evidence>
<dbReference type="InterPro" id="IPR036291">
    <property type="entry name" value="NAD(P)-bd_dom_sf"/>
</dbReference>
<dbReference type="InterPro" id="IPR029753">
    <property type="entry name" value="D-isomer_DH_CS"/>
</dbReference>
<accession>A0A537J4V2</accession>
<dbReference type="Proteomes" id="UP000320048">
    <property type="component" value="Unassembled WGS sequence"/>
</dbReference>
<evidence type="ECO:0000313" key="7">
    <source>
        <dbReference type="EMBL" id="TMI78589.1"/>
    </source>
</evidence>
<dbReference type="InterPro" id="IPR050857">
    <property type="entry name" value="D-2-hydroxyacid_DH"/>
</dbReference>
<feature type="domain" description="D-isomer specific 2-hydroxyacid dehydrogenase catalytic" evidence="5">
    <location>
        <begin position="71"/>
        <end position="371"/>
    </location>
</feature>
<name>A0A537J4V2_9BACT</name>
<dbReference type="Pfam" id="PF02826">
    <property type="entry name" value="2-Hacid_dh_C"/>
    <property type="match status" value="1"/>
</dbReference>
<dbReference type="Gene3D" id="3.40.50.720">
    <property type="entry name" value="NAD(P)-binding Rossmann-like Domain"/>
    <property type="match status" value="2"/>
</dbReference>
<evidence type="ECO:0000256" key="2">
    <source>
        <dbReference type="ARBA" id="ARBA00023002"/>
    </source>
</evidence>
<evidence type="ECO:0000259" key="5">
    <source>
        <dbReference type="Pfam" id="PF00389"/>
    </source>
</evidence>
<comment type="caution">
    <text evidence="7">The sequence shown here is derived from an EMBL/GenBank/DDBJ whole genome shotgun (WGS) entry which is preliminary data.</text>
</comment>
<evidence type="ECO:0008006" key="9">
    <source>
        <dbReference type="Google" id="ProtNLM"/>
    </source>
</evidence>
<gene>
    <name evidence="7" type="ORF">E6H04_12175</name>
</gene>
<dbReference type="FunFam" id="3.40.50.720:FF:000041">
    <property type="entry name" value="D-3-phosphoglycerate dehydrogenase"/>
    <property type="match status" value="1"/>
</dbReference>